<dbReference type="InterPro" id="IPR036794">
    <property type="entry name" value="ATP_F1_dsu/esu_C_sf"/>
</dbReference>
<dbReference type="PANTHER" id="PTHR13822">
    <property type="entry name" value="ATP SYNTHASE DELTA/EPSILON CHAIN"/>
    <property type="match status" value="1"/>
</dbReference>
<evidence type="ECO:0000313" key="10">
    <source>
        <dbReference type="EMBL" id="SVA30511.1"/>
    </source>
</evidence>
<dbReference type="InterPro" id="IPR020546">
    <property type="entry name" value="ATP_synth_F1_dsu/esu_N"/>
</dbReference>
<organism evidence="10">
    <name type="scientific">marine metagenome</name>
    <dbReference type="NCBI Taxonomy" id="408172"/>
    <lineage>
        <taxon>unclassified sequences</taxon>
        <taxon>metagenomes</taxon>
        <taxon>ecological metagenomes</taxon>
    </lineage>
</organism>
<keyword evidence="3" id="KW-0813">Transport</keyword>
<dbReference type="GO" id="GO:0005886">
    <property type="term" value="C:plasma membrane"/>
    <property type="evidence" value="ECO:0007669"/>
    <property type="project" value="UniProtKB-SubCell"/>
</dbReference>
<evidence type="ECO:0000256" key="5">
    <source>
        <dbReference type="ARBA" id="ARBA00023136"/>
    </source>
</evidence>
<name>A0A381URY6_9ZZZZ</name>
<keyword evidence="5" id="KW-0472">Membrane</keyword>
<evidence type="ECO:0000256" key="3">
    <source>
        <dbReference type="ARBA" id="ARBA00022448"/>
    </source>
</evidence>
<proteinExistence type="inferred from homology"/>
<dbReference type="NCBIfam" id="TIGR01216">
    <property type="entry name" value="ATP_synt_epsi"/>
    <property type="match status" value="1"/>
</dbReference>
<sequence length="132" mass="14805">VGKFSVEIVTPIKVLNQENVSYIRCPGLDGSFGIMKQHREGVIALDVGEIKIKTDDNTEWYATSGGFVEIGSTKIELLLESIEKSNEIDVKRATEALERASDRKNKPEEKVDNTRLEASLLRAMNRLRVSKK</sequence>
<dbReference type="CDD" id="cd12152">
    <property type="entry name" value="F1-ATPase_delta"/>
    <property type="match status" value="1"/>
</dbReference>
<dbReference type="SUPFAM" id="SSF46604">
    <property type="entry name" value="Epsilon subunit of F1F0-ATP synthase C-terminal domain"/>
    <property type="match status" value="1"/>
</dbReference>
<dbReference type="AlphaFoldDB" id="A0A381URY6"/>
<dbReference type="HAMAP" id="MF_00530">
    <property type="entry name" value="ATP_synth_epsil_bac"/>
    <property type="match status" value="1"/>
</dbReference>
<protein>
    <recommendedName>
        <fullName evidence="11">ATP synthase F1 complex delta/epsilon subunit N-terminal domain-containing protein</fullName>
    </recommendedName>
</protein>
<evidence type="ECO:0000256" key="1">
    <source>
        <dbReference type="ARBA" id="ARBA00004202"/>
    </source>
</evidence>
<evidence type="ECO:0000256" key="2">
    <source>
        <dbReference type="ARBA" id="ARBA00005712"/>
    </source>
</evidence>
<dbReference type="Pfam" id="PF00401">
    <property type="entry name" value="ATP-synt_DE"/>
    <property type="match status" value="1"/>
</dbReference>
<reference evidence="10" key="1">
    <citation type="submission" date="2018-05" db="EMBL/GenBank/DDBJ databases">
        <authorList>
            <person name="Lanie J.A."/>
            <person name="Ng W.-L."/>
            <person name="Kazmierczak K.M."/>
            <person name="Andrzejewski T.M."/>
            <person name="Davidsen T.M."/>
            <person name="Wayne K.J."/>
            <person name="Tettelin H."/>
            <person name="Glass J.I."/>
            <person name="Rusch D."/>
            <person name="Podicherti R."/>
            <person name="Tsui H.-C.T."/>
            <person name="Winkler M.E."/>
        </authorList>
    </citation>
    <scope>NUCLEOTIDE SEQUENCE</scope>
</reference>
<dbReference type="InterPro" id="IPR036771">
    <property type="entry name" value="ATPsynth_dsu/esu_N"/>
</dbReference>
<evidence type="ECO:0000259" key="8">
    <source>
        <dbReference type="Pfam" id="PF00401"/>
    </source>
</evidence>
<evidence type="ECO:0008006" key="11">
    <source>
        <dbReference type="Google" id="ProtNLM"/>
    </source>
</evidence>
<dbReference type="PANTHER" id="PTHR13822:SF10">
    <property type="entry name" value="ATP SYNTHASE EPSILON CHAIN, CHLOROPLASTIC"/>
    <property type="match status" value="1"/>
</dbReference>
<evidence type="ECO:0000256" key="6">
    <source>
        <dbReference type="ARBA" id="ARBA00023196"/>
    </source>
</evidence>
<evidence type="ECO:0000256" key="4">
    <source>
        <dbReference type="ARBA" id="ARBA00023065"/>
    </source>
</evidence>
<evidence type="ECO:0000256" key="7">
    <source>
        <dbReference type="ARBA" id="ARBA00023310"/>
    </source>
</evidence>
<feature type="non-terminal residue" evidence="10">
    <location>
        <position position="1"/>
    </location>
</feature>
<dbReference type="InterPro" id="IPR020547">
    <property type="entry name" value="ATP_synth_F1_esu_C"/>
</dbReference>
<dbReference type="Gene3D" id="2.60.15.10">
    <property type="entry name" value="F0F1 ATP synthase delta/epsilon subunit, N-terminal"/>
    <property type="match status" value="1"/>
</dbReference>
<dbReference type="InterPro" id="IPR001469">
    <property type="entry name" value="ATP_synth_F1_dsu/esu"/>
</dbReference>
<gene>
    <name evidence="10" type="ORF">METZ01_LOCUS83365</name>
</gene>
<dbReference type="Gene3D" id="1.20.5.440">
    <property type="entry name" value="ATP synthase delta/epsilon subunit, C-terminal domain"/>
    <property type="match status" value="1"/>
</dbReference>
<feature type="domain" description="ATP synthase F1 complex delta/epsilon subunit N-terminal" evidence="9">
    <location>
        <begin position="4"/>
        <end position="81"/>
    </location>
</feature>
<dbReference type="GO" id="GO:0045259">
    <property type="term" value="C:proton-transporting ATP synthase complex"/>
    <property type="evidence" value="ECO:0007669"/>
    <property type="project" value="UniProtKB-KW"/>
</dbReference>
<keyword evidence="4" id="KW-0406">Ion transport</keyword>
<feature type="domain" description="ATP synthase epsilon subunit C-terminal" evidence="8">
    <location>
        <begin position="87"/>
        <end position="131"/>
    </location>
</feature>
<dbReference type="GO" id="GO:0046933">
    <property type="term" value="F:proton-transporting ATP synthase activity, rotational mechanism"/>
    <property type="evidence" value="ECO:0007669"/>
    <property type="project" value="InterPro"/>
</dbReference>
<evidence type="ECO:0000259" key="9">
    <source>
        <dbReference type="Pfam" id="PF02823"/>
    </source>
</evidence>
<comment type="similarity">
    <text evidence="2">Belongs to the ATPase epsilon chain family.</text>
</comment>
<dbReference type="Pfam" id="PF02823">
    <property type="entry name" value="ATP-synt_DE_N"/>
    <property type="match status" value="1"/>
</dbReference>
<dbReference type="EMBL" id="UINC01006936">
    <property type="protein sequence ID" value="SVA30511.1"/>
    <property type="molecule type" value="Genomic_DNA"/>
</dbReference>
<dbReference type="SUPFAM" id="SSF51344">
    <property type="entry name" value="Epsilon subunit of F1F0-ATP synthase N-terminal domain"/>
    <property type="match status" value="1"/>
</dbReference>
<keyword evidence="6" id="KW-0139">CF(1)</keyword>
<accession>A0A381URY6</accession>
<comment type="subcellular location">
    <subcellularLocation>
        <location evidence="1">Cell membrane</location>
        <topology evidence="1">Peripheral membrane protein</topology>
    </subcellularLocation>
</comment>
<keyword evidence="7" id="KW-0066">ATP synthesis</keyword>